<dbReference type="Pfam" id="PF00702">
    <property type="entry name" value="Hydrolase"/>
    <property type="match status" value="1"/>
</dbReference>
<comment type="caution">
    <text evidence="1">The sequence shown here is derived from an EMBL/GenBank/DDBJ whole genome shotgun (WGS) entry which is preliminary data.</text>
</comment>
<dbReference type="Gene3D" id="1.10.150.240">
    <property type="entry name" value="Putative phosphatase, domain 2"/>
    <property type="match status" value="1"/>
</dbReference>
<dbReference type="SUPFAM" id="SSF56784">
    <property type="entry name" value="HAD-like"/>
    <property type="match status" value="1"/>
</dbReference>
<name>A0A6I5KU50_9FLAO</name>
<keyword evidence="2" id="KW-1185">Reference proteome</keyword>
<dbReference type="RefSeq" id="WP_163635461.1">
    <property type="nucleotide sequence ID" value="NZ_JAAAMI010000005.1"/>
</dbReference>
<dbReference type="AlphaFoldDB" id="A0A6I5KU50"/>
<dbReference type="CDD" id="cd02603">
    <property type="entry name" value="HAD_sEH-N_like"/>
    <property type="match status" value="1"/>
</dbReference>
<dbReference type="InterPro" id="IPR036412">
    <property type="entry name" value="HAD-like_sf"/>
</dbReference>
<dbReference type="NCBIfam" id="TIGR01509">
    <property type="entry name" value="HAD-SF-IA-v3"/>
    <property type="match status" value="1"/>
</dbReference>
<proteinExistence type="predicted"/>
<dbReference type="SFLD" id="SFLDS00003">
    <property type="entry name" value="Haloacid_Dehalogenase"/>
    <property type="match status" value="1"/>
</dbReference>
<dbReference type="SFLD" id="SFLDG01129">
    <property type="entry name" value="C1.5:_HAD__Beta-PGM__Phosphata"/>
    <property type="match status" value="1"/>
</dbReference>
<protein>
    <submittedName>
        <fullName evidence="1">HAD-IA family hydrolase</fullName>
    </submittedName>
</protein>
<reference evidence="1 2" key="1">
    <citation type="submission" date="2020-01" db="EMBL/GenBank/DDBJ databases">
        <title>Muricauda sediminis sp.nov. 40Bstr401.</title>
        <authorList>
            <person name="Xue Z."/>
            <person name="Zhu S."/>
            <person name="Ren N."/>
            <person name="Chen T."/>
            <person name="Chen X."/>
            <person name="Chen J."/>
            <person name="Yang J."/>
        </authorList>
    </citation>
    <scope>NUCLEOTIDE SEQUENCE [LARGE SCALE GENOMIC DNA]</scope>
    <source>
        <strain evidence="1 2">40Bstr401</strain>
    </source>
</reference>
<sequence length="200" mass="23154">MIKNIIFDFGDVLINLDKPATARAMLPFGFSGITPSLDQLFKDYEKGLMGSSEFLDEVSSHFPDANREYLIQSWNAILLDFPEERLQFLEGLANEKEFRLFLLSNTNDLHMESVRQQIGMERYNRFKNVFDVFYLSYEIGMRKPDEEIFQFVLDENGLIAEETFFVDDVQENTVAAAGLGIKVWNLRVGQEDITQLKSRL</sequence>
<dbReference type="Proteomes" id="UP000468707">
    <property type="component" value="Unassembled WGS sequence"/>
</dbReference>
<dbReference type="GO" id="GO:0016787">
    <property type="term" value="F:hydrolase activity"/>
    <property type="evidence" value="ECO:0007669"/>
    <property type="project" value="UniProtKB-KW"/>
</dbReference>
<organism evidence="1 2">
    <name type="scientific">Flagellimonas sediminis</name>
    <dbReference type="NCBI Taxonomy" id="2696468"/>
    <lineage>
        <taxon>Bacteria</taxon>
        <taxon>Pseudomonadati</taxon>
        <taxon>Bacteroidota</taxon>
        <taxon>Flavobacteriia</taxon>
        <taxon>Flavobacteriales</taxon>
        <taxon>Flavobacteriaceae</taxon>
        <taxon>Flagellimonas</taxon>
    </lineage>
</organism>
<evidence type="ECO:0000313" key="1">
    <source>
        <dbReference type="EMBL" id="NDV44033.1"/>
    </source>
</evidence>
<evidence type="ECO:0000313" key="2">
    <source>
        <dbReference type="Proteomes" id="UP000468707"/>
    </source>
</evidence>
<dbReference type="PANTHER" id="PTHR43611:SF3">
    <property type="entry name" value="FLAVIN MONONUCLEOTIDE HYDROLASE 1, CHLOROPLATIC"/>
    <property type="match status" value="1"/>
</dbReference>
<accession>A0A6I5KU50</accession>
<dbReference type="Gene3D" id="3.40.50.1000">
    <property type="entry name" value="HAD superfamily/HAD-like"/>
    <property type="match status" value="1"/>
</dbReference>
<dbReference type="InterPro" id="IPR023198">
    <property type="entry name" value="PGP-like_dom2"/>
</dbReference>
<dbReference type="PANTHER" id="PTHR43611">
    <property type="entry name" value="ALPHA-D-GLUCOSE 1-PHOSPHATE PHOSPHATASE"/>
    <property type="match status" value="1"/>
</dbReference>
<gene>
    <name evidence="1" type="ORF">GTK07_11905</name>
</gene>
<dbReference type="InterPro" id="IPR006439">
    <property type="entry name" value="HAD-SF_hydro_IA"/>
</dbReference>
<dbReference type="InterPro" id="IPR023214">
    <property type="entry name" value="HAD_sf"/>
</dbReference>
<keyword evidence="1" id="KW-0378">Hydrolase</keyword>
<dbReference type="EMBL" id="JAAAMI010000005">
    <property type="protein sequence ID" value="NDV44033.1"/>
    <property type="molecule type" value="Genomic_DNA"/>
</dbReference>